<comment type="caution">
    <text evidence="1">The sequence shown here is derived from an EMBL/GenBank/DDBJ whole genome shotgun (WGS) entry which is preliminary data.</text>
</comment>
<sequence length="139" mass="16379">MKILRKLSVVLILVVLLISTLIWGMGKTIDSRPEYRQSDFFRYHYFTDNQIQNTPRVSNDYSFRYRAQDGMVPLMSSIIFNGATDVMPLKKYIESLGYKYMGNDEGYGERWENERSNDVFLLWVSGDESKIVLTKEVYY</sequence>
<dbReference type="STRING" id="55209.HA50_05140"/>
<gene>
    <name evidence="1" type="ORF">HA50_05140</name>
</gene>
<accession>A0A1X1ES04</accession>
<dbReference type="EMBL" id="MLJI01000001">
    <property type="protein sequence ID" value="ORM92771.1"/>
    <property type="molecule type" value="Genomic_DNA"/>
</dbReference>
<dbReference type="Proteomes" id="UP000193749">
    <property type="component" value="Unassembled WGS sequence"/>
</dbReference>
<proteinExistence type="predicted"/>
<protein>
    <submittedName>
        <fullName evidence="1">Uncharacterized protein</fullName>
    </submittedName>
</protein>
<name>A0A1X1ES04_PANCY</name>
<dbReference type="AlphaFoldDB" id="A0A1X1ES04"/>
<organism evidence="1 2">
    <name type="scientific">Pantoea cypripedii</name>
    <name type="common">Pectobacterium cypripedii</name>
    <name type="synonym">Erwinia cypripedii</name>
    <dbReference type="NCBI Taxonomy" id="55209"/>
    <lineage>
        <taxon>Bacteria</taxon>
        <taxon>Pseudomonadati</taxon>
        <taxon>Pseudomonadota</taxon>
        <taxon>Gammaproteobacteria</taxon>
        <taxon>Enterobacterales</taxon>
        <taxon>Erwiniaceae</taxon>
        <taxon>Pantoea</taxon>
    </lineage>
</organism>
<keyword evidence="2" id="KW-1185">Reference proteome</keyword>
<evidence type="ECO:0000313" key="1">
    <source>
        <dbReference type="EMBL" id="ORM92771.1"/>
    </source>
</evidence>
<reference evidence="1 2" key="1">
    <citation type="journal article" date="2017" name="Antonie Van Leeuwenhoek">
        <title>Phylogenomic resolution of the bacterial genus Pantoea and its relationship with Erwinia and Tatumella.</title>
        <authorList>
            <person name="Palmer M."/>
            <person name="Steenkamp E.T."/>
            <person name="Coetzee M.P."/>
            <person name="Chan W.Y."/>
            <person name="van Zyl E."/>
            <person name="De Maayer P."/>
            <person name="Coutinho T.A."/>
            <person name="Blom J."/>
            <person name="Smits T.H."/>
            <person name="Duffy B."/>
            <person name="Venter S.N."/>
        </authorList>
    </citation>
    <scope>NUCLEOTIDE SEQUENCE [LARGE SCALE GENOMIC DNA]</scope>
    <source>
        <strain evidence="1 2">LMG 2657</strain>
    </source>
</reference>
<evidence type="ECO:0000313" key="2">
    <source>
        <dbReference type="Proteomes" id="UP000193749"/>
    </source>
</evidence>